<dbReference type="EC" id="2.3.1.225" evidence="7"/>
<organism evidence="9 10">
    <name type="scientific">Drosophila virilis</name>
    <name type="common">Fruit fly</name>
    <dbReference type="NCBI Taxonomy" id="7244"/>
    <lineage>
        <taxon>Eukaryota</taxon>
        <taxon>Metazoa</taxon>
        <taxon>Ecdysozoa</taxon>
        <taxon>Arthropoda</taxon>
        <taxon>Hexapoda</taxon>
        <taxon>Insecta</taxon>
        <taxon>Pterygota</taxon>
        <taxon>Neoptera</taxon>
        <taxon>Endopterygota</taxon>
        <taxon>Diptera</taxon>
        <taxon>Brachycera</taxon>
        <taxon>Muscomorpha</taxon>
        <taxon>Ephydroidea</taxon>
        <taxon>Drosophilidae</taxon>
        <taxon>Drosophila</taxon>
    </lineage>
</organism>
<sequence length="321" mass="37186">MVKIPVRVLRQVCRSIICLETSMWRFIKQHRVRIIQIVHPLSAALLLLAVGFFFIYEMFYILPEFCDTSGIFYNFNWLLCAFLLHNIAGNMIMCWRTDTSFVALPKCRQHPLPTEAHLWHLCTHCQMLVPPRAWHCRLCNCCMLKRDHHCNVTANCVGHLNQRYFVGLLFHLSLGCGIAFVYNVYHLWSQRQILFSDPIGYLSLSMGLRIVSFPGHNNNDPTIDSKLTWLIINGGVIKLNIFAMILASSHLILQLIMISRGSCLYFVRDRSYDFGFWQNLQLVLGKRLFWTMLSPLVPSPLPHDGTQWQQHALEQGAKKPV</sequence>
<comment type="catalytic activity">
    <reaction evidence="7">
        <text>L-cysteinyl-[protein] + hexadecanoyl-CoA = S-hexadecanoyl-L-cysteinyl-[protein] + CoA</text>
        <dbReference type="Rhea" id="RHEA:36683"/>
        <dbReference type="Rhea" id="RHEA-COMP:10131"/>
        <dbReference type="Rhea" id="RHEA-COMP:11032"/>
        <dbReference type="ChEBI" id="CHEBI:29950"/>
        <dbReference type="ChEBI" id="CHEBI:57287"/>
        <dbReference type="ChEBI" id="CHEBI:57379"/>
        <dbReference type="ChEBI" id="CHEBI:74151"/>
        <dbReference type="EC" id="2.3.1.225"/>
    </reaction>
</comment>
<evidence type="ECO:0000256" key="1">
    <source>
        <dbReference type="ARBA" id="ARBA00004141"/>
    </source>
</evidence>
<feature type="domain" description="Palmitoyltransferase DHHC" evidence="8">
    <location>
        <begin position="120"/>
        <end position="261"/>
    </location>
</feature>
<comment type="similarity">
    <text evidence="7">Belongs to the DHHC palmitoyltransferase family.</text>
</comment>
<dbReference type="OMA" id="RRFWIFF"/>
<evidence type="ECO:0000313" key="9">
    <source>
        <dbReference type="EMBL" id="EDW59604.1"/>
    </source>
</evidence>
<accession>B4M4P3</accession>
<comment type="domain">
    <text evidence="7">The DHHC domain is required for palmitoyltransferase activity.</text>
</comment>
<dbReference type="Pfam" id="PF01529">
    <property type="entry name" value="DHHC"/>
    <property type="match status" value="1"/>
</dbReference>
<keyword evidence="3 7" id="KW-0812">Transmembrane</keyword>
<keyword evidence="2 7" id="KW-0808">Transferase</keyword>
<feature type="transmembrane region" description="Helical" evidence="7">
    <location>
        <begin position="34"/>
        <end position="55"/>
    </location>
</feature>
<dbReference type="GO" id="GO:0019706">
    <property type="term" value="F:protein-cysteine S-palmitoyltransferase activity"/>
    <property type="evidence" value="ECO:0007669"/>
    <property type="project" value="UniProtKB-EC"/>
</dbReference>
<feature type="transmembrane region" description="Helical" evidence="7">
    <location>
        <begin position="164"/>
        <end position="185"/>
    </location>
</feature>
<dbReference type="HOGENOM" id="CLU_027721_5_1_1"/>
<comment type="subcellular location">
    <subcellularLocation>
        <location evidence="1">Membrane</location>
        <topology evidence="1">Multi-pass membrane protein</topology>
    </subcellularLocation>
</comment>
<evidence type="ECO:0000256" key="2">
    <source>
        <dbReference type="ARBA" id="ARBA00022679"/>
    </source>
</evidence>
<feature type="transmembrane region" description="Helical" evidence="7">
    <location>
        <begin position="227"/>
        <end position="253"/>
    </location>
</feature>
<keyword evidence="6 7" id="KW-0012">Acyltransferase</keyword>
<evidence type="ECO:0000256" key="7">
    <source>
        <dbReference type="RuleBase" id="RU079119"/>
    </source>
</evidence>
<evidence type="ECO:0000256" key="4">
    <source>
        <dbReference type="ARBA" id="ARBA00022989"/>
    </source>
</evidence>
<proteinExistence type="inferred from homology"/>
<dbReference type="PANTHER" id="PTHR12246">
    <property type="entry name" value="PALMITOYLTRANSFERASE ZDHHC16"/>
    <property type="match status" value="1"/>
</dbReference>
<dbReference type="PROSITE" id="PS50216">
    <property type="entry name" value="DHHC"/>
    <property type="match status" value="1"/>
</dbReference>
<dbReference type="PhylomeDB" id="B4M4P3"/>
<dbReference type="InterPro" id="IPR001594">
    <property type="entry name" value="Palmitoyltrfase_DHHC"/>
</dbReference>
<keyword evidence="4 7" id="KW-1133">Transmembrane helix</keyword>
<keyword evidence="10" id="KW-1185">Reference proteome</keyword>
<dbReference type="Proteomes" id="UP000008792">
    <property type="component" value="Unassembled WGS sequence"/>
</dbReference>
<dbReference type="eggNOG" id="KOG1311">
    <property type="taxonomic scope" value="Eukaryota"/>
</dbReference>
<reference evidence="9 10" key="1">
    <citation type="journal article" date="2007" name="Nature">
        <title>Evolution of genes and genomes on the Drosophila phylogeny.</title>
        <authorList>
            <consortium name="Drosophila 12 Genomes Consortium"/>
            <person name="Clark A.G."/>
            <person name="Eisen M.B."/>
            <person name="Smith D.R."/>
            <person name="Bergman C.M."/>
            <person name="Oliver B."/>
            <person name="Markow T.A."/>
            <person name="Kaufman T.C."/>
            <person name="Kellis M."/>
            <person name="Gelbart W."/>
            <person name="Iyer V.N."/>
            <person name="Pollard D.A."/>
            <person name="Sackton T.B."/>
            <person name="Larracuente A.M."/>
            <person name="Singh N.D."/>
            <person name="Abad J.P."/>
            <person name="Abt D.N."/>
            <person name="Adryan B."/>
            <person name="Aguade M."/>
            <person name="Akashi H."/>
            <person name="Anderson W.W."/>
            <person name="Aquadro C.F."/>
            <person name="Ardell D.H."/>
            <person name="Arguello R."/>
            <person name="Artieri C.G."/>
            <person name="Barbash D.A."/>
            <person name="Barker D."/>
            <person name="Barsanti P."/>
            <person name="Batterham P."/>
            <person name="Batzoglou S."/>
            <person name="Begun D."/>
            <person name="Bhutkar A."/>
            <person name="Blanco E."/>
            <person name="Bosak S.A."/>
            <person name="Bradley R.K."/>
            <person name="Brand A.D."/>
            <person name="Brent M.R."/>
            <person name="Brooks A.N."/>
            <person name="Brown R.H."/>
            <person name="Butlin R.K."/>
            <person name="Caggese C."/>
            <person name="Calvi B.R."/>
            <person name="Bernardo de Carvalho A."/>
            <person name="Caspi A."/>
            <person name="Castrezana S."/>
            <person name="Celniker S.E."/>
            <person name="Chang J.L."/>
            <person name="Chapple C."/>
            <person name="Chatterji S."/>
            <person name="Chinwalla A."/>
            <person name="Civetta A."/>
            <person name="Clifton S.W."/>
            <person name="Comeron J.M."/>
            <person name="Costello J.C."/>
            <person name="Coyne J.A."/>
            <person name="Daub J."/>
            <person name="David R.G."/>
            <person name="Delcher A.L."/>
            <person name="Delehaunty K."/>
            <person name="Do C.B."/>
            <person name="Ebling H."/>
            <person name="Edwards K."/>
            <person name="Eickbush T."/>
            <person name="Evans J.D."/>
            <person name="Filipski A."/>
            <person name="Findeiss S."/>
            <person name="Freyhult E."/>
            <person name="Fulton L."/>
            <person name="Fulton R."/>
            <person name="Garcia A.C."/>
            <person name="Gardiner A."/>
            <person name="Garfield D.A."/>
            <person name="Garvin B.E."/>
            <person name="Gibson G."/>
            <person name="Gilbert D."/>
            <person name="Gnerre S."/>
            <person name="Godfrey J."/>
            <person name="Good R."/>
            <person name="Gotea V."/>
            <person name="Gravely B."/>
            <person name="Greenberg A.J."/>
            <person name="Griffiths-Jones S."/>
            <person name="Gross S."/>
            <person name="Guigo R."/>
            <person name="Gustafson E.A."/>
            <person name="Haerty W."/>
            <person name="Hahn M.W."/>
            <person name="Halligan D.L."/>
            <person name="Halpern A.L."/>
            <person name="Halter G.M."/>
            <person name="Han M.V."/>
            <person name="Heger A."/>
            <person name="Hillier L."/>
            <person name="Hinrichs A.S."/>
            <person name="Holmes I."/>
            <person name="Hoskins R.A."/>
            <person name="Hubisz M.J."/>
            <person name="Hultmark D."/>
            <person name="Huntley M.A."/>
            <person name="Jaffe D.B."/>
            <person name="Jagadeeshan S."/>
            <person name="Jeck W.R."/>
            <person name="Johnson J."/>
            <person name="Jones C.D."/>
            <person name="Jordan W.C."/>
            <person name="Karpen G.H."/>
            <person name="Kataoka E."/>
            <person name="Keightley P.D."/>
            <person name="Kheradpour P."/>
            <person name="Kirkness E.F."/>
            <person name="Koerich L.B."/>
            <person name="Kristiansen K."/>
            <person name="Kudrna D."/>
            <person name="Kulathinal R.J."/>
            <person name="Kumar S."/>
            <person name="Kwok R."/>
            <person name="Lander E."/>
            <person name="Langley C.H."/>
            <person name="Lapoint R."/>
            <person name="Lazzaro B.P."/>
            <person name="Lee S.J."/>
            <person name="Levesque L."/>
            <person name="Li R."/>
            <person name="Lin C.F."/>
            <person name="Lin M.F."/>
            <person name="Lindblad-Toh K."/>
            <person name="Llopart A."/>
            <person name="Long M."/>
            <person name="Low L."/>
            <person name="Lozovsky E."/>
            <person name="Lu J."/>
            <person name="Luo M."/>
            <person name="Machado C.A."/>
            <person name="Makalowski W."/>
            <person name="Marzo M."/>
            <person name="Matsuda M."/>
            <person name="Matzkin L."/>
            <person name="McAllister B."/>
            <person name="McBride C.S."/>
            <person name="McKernan B."/>
            <person name="McKernan K."/>
            <person name="Mendez-Lago M."/>
            <person name="Minx P."/>
            <person name="Mollenhauer M.U."/>
            <person name="Montooth K."/>
            <person name="Mount S.M."/>
            <person name="Mu X."/>
            <person name="Myers E."/>
            <person name="Negre B."/>
            <person name="Newfeld S."/>
            <person name="Nielsen R."/>
            <person name="Noor M.A."/>
            <person name="O'Grady P."/>
            <person name="Pachter L."/>
            <person name="Papaceit M."/>
            <person name="Parisi M.J."/>
            <person name="Parisi M."/>
            <person name="Parts L."/>
            <person name="Pedersen J.S."/>
            <person name="Pesole G."/>
            <person name="Phillippy A.M."/>
            <person name="Ponting C.P."/>
            <person name="Pop M."/>
            <person name="Porcelli D."/>
            <person name="Powell J.R."/>
            <person name="Prohaska S."/>
            <person name="Pruitt K."/>
            <person name="Puig M."/>
            <person name="Quesneville H."/>
            <person name="Ram K.R."/>
            <person name="Rand D."/>
            <person name="Rasmussen M.D."/>
            <person name="Reed L.K."/>
            <person name="Reenan R."/>
            <person name="Reily A."/>
            <person name="Remington K.A."/>
            <person name="Rieger T.T."/>
            <person name="Ritchie M.G."/>
            <person name="Robin C."/>
            <person name="Rogers Y.H."/>
            <person name="Rohde C."/>
            <person name="Rozas J."/>
            <person name="Rubenfield M.J."/>
            <person name="Ruiz A."/>
            <person name="Russo S."/>
            <person name="Salzberg S.L."/>
            <person name="Sanchez-Gracia A."/>
            <person name="Saranga D.J."/>
            <person name="Sato H."/>
            <person name="Schaeffer S.W."/>
            <person name="Schatz M.C."/>
            <person name="Schlenke T."/>
            <person name="Schwartz R."/>
            <person name="Segarra C."/>
            <person name="Singh R.S."/>
            <person name="Sirot L."/>
            <person name="Sirota M."/>
            <person name="Sisneros N.B."/>
            <person name="Smith C.D."/>
            <person name="Smith T.F."/>
            <person name="Spieth J."/>
            <person name="Stage D.E."/>
            <person name="Stark A."/>
            <person name="Stephan W."/>
            <person name="Strausberg R.L."/>
            <person name="Strempel S."/>
            <person name="Sturgill D."/>
            <person name="Sutton G."/>
            <person name="Sutton G.G."/>
            <person name="Tao W."/>
            <person name="Teichmann S."/>
            <person name="Tobari Y.N."/>
            <person name="Tomimura Y."/>
            <person name="Tsolas J.M."/>
            <person name="Valente V.L."/>
            <person name="Venter E."/>
            <person name="Venter J.C."/>
            <person name="Vicario S."/>
            <person name="Vieira F.G."/>
            <person name="Vilella A.J."/>
            <person name="Villasante A."/>
            <person name="Walenz B."/>
            <person name="Wang J."/>
            <person name="Wasserman M."/>
            <person name="Watts T."/>
            <person name="Wilson D."/>
            <person name="Wilson R.K."/>
            <person name="Wing R.A."/>
            <person name="Wolfner M.F."/>
            <person name="Wong A."/>
            <person name="Wong G.K."/>
            <person name="Wu C.I."/>
            <person name="Wu G."/>
            <person name="Yamamoto D."/>
            <person name="Yang H.P."/>
            <person name="Yang S.P."/>
            <person name="Yorke J.A."/>
            <person name="Yoshida K."/>
            <person name="Zdobnov E."/>
            <person name="Zhang P."/>
            <person name="Zhang Y."/>
            <person name="Zimin A.V."/>
            <person name="Baldwin J."/>
            <person name="Abdouelleil A."/>
            <person name="Abdulkadir J."/>
            <person name="Abebe A."/>
            <person name="Abera B."/>
            <person name="Abreu J."/>
            <person name="Acer S.C."/>
            <person name="Aftuck L."/>
            <person name="Alexander A."/>
            <person name="An P."/>
            <person name="Anderson E."/>
            <person name="Anderson S."/>
            <person name="Arachi H."/>
            <person name="Azer M."/>
            <person name="Bachantsang P."/>
            <person name="Barry A."/>
            <person name="Bayul T."/>
            <person name="Berlin A."/>
            <person name="Bessette D."/>
            <person name="Bloom T."/>
            <person name="Blye J."/>
            <person name="Boguslavskiy L."/>
            <person name="Bonnet C."/>
            <person name="Boukhgalter B."/>
            <person name="Bourzgui I."/>
            <person name="Brown A."/>
            <person name="Cahill P."/>
            <person name="Channer S."/>
            <person name="Cheshatsang Y."/>
            <person name="Chuda L."/>
            <person name="Citroen M."/>
            <person name="Collymore A."/>
            <person name="Cooke P."/>
            <person name="Costello M."/>
            <person name="D'Aco K."/>
            <person name="Daza R."/>
            <person name="De Haan G."/>
            <person name="DeGray S."/>
            <person name="DeMaso C."/>
            <person name="Dhargay N."/>
            <person name="Dooley K."/>
            <person name="Dooley E."/>
            <person name="Doricent M."/>
            <person name="Dorje P."/>
            <person name="Dorjee K."/>
            <person name="Dupes A."/>
            <person name="Elong R."/>
            <person name="Falk J."/>
            <person name="Farina A."/>
            <person name="Faro S."/>
            <person name="Ferguson D."/>
            <person name="Fisher S."/>
            <person name="Foley C.D."/>
            <person name="Franke A."/>
            <person name="Friedrich D."/>
            <person name="Gadbois L."/>
            <person name="Gearin G."/>
            <person name="Gearin C.R."/>
            <person name="Giannoukos G."/>
            <person name="Goode T."/>
            <person name="Graham J."/>
            <person name="Grandbois E."/>
            <person name="Grewal S."/>
            <person name="Gyaltsen K."/>
            <person name="Hafez N."/>
            <person name="Hagos B."/>
            <person name="Hall J."/>
            <person name="Henson C."/>
            <person name="Hollinger A."/>
            <person name="Honan T."/>
            <person name="Huard M.D."/>
            <person name="Hughes L."/>
            <person name="Hurhula B."/>
            <person name="Husby M.E."/>
            <person name="Kamat A."/>
            <person name="Kanga B."/>
            <person name="Kashin S."/>
            <person name="Khazanovich D."/>
            <person name="Kisner P."/>
            <person name="Lance K."/>
            <person name="Lara M."/>
            <person name="Lee W."/>
            <person name="Lennon N."/>
            <person name="Letendre F."/>
            <person name="LeVine R."/>
            <person name="Lipovsky A."/>
            <person name="Liu X."/>
            <person name="Liu J."/>
            <person name="Liu S."/>
            <person name="Lokyitsang T."/>
            <person name="Lokyitsang Y."/>
            <person name="Lubonja R."/>
            <person name="Lui A."/>
            <person name="MacDonald P."/>
            <person name="Magnisalis V."/>
            <person name="Maru K."/>
            <person name="Matthews C."/>
            <person name="McCusker W."/>
            <person name="McDonough S."/>
            <person name="Mehta T."/>
            <person name="Meldrim J."/>
            <person name="Meneus L."/>
            <person name="Mihai O."/>
            <person name="Mihalev A."/>
            <person name="Mihova T."/>
            <person name="Mittelman R."/>
            <person name="Mlenga V."/>
            <person name="Montmayeur A."/>
            <person name="Mulrain L."/>
            <person name="Navidi A."/>
            <person name="Naylor J."/>
            <person name="Negash T."/>
            <person name="Nguyen T."/>
            <person name="Nguyen N."/>
            <person name="Nicol R."/>
            <person name="Norbu C."/>
            <person name="Norbu N."/>
            <person name="Novod N."/>
            <person name="O'Neill B."/>
            <person name="Osman S."/>
            <person name="Markiewicz E."/>
            <person name="Oyono O.L."/>
            <person name="Patti C."/>
            <person name="Phunkhang P."/>
            <person name="Pierre F."/>
            <person name="Priest M."/>
            <person name="Raghuraman S."/>
            <person name="Rege F."/>
            <person name="Reyes R."/>
            <person name="Rise C."/>
            <person name="Rogov P."/>
            <person name="Ross K."/>
            <person name="Ryan E."/>
            <person name="Settipalli S."/>
            <person name="Shea T."/>
            <person name="Sherpa N."/>
            <person name="Shi L."/>
            <person name="Shih D."/>
            <person name="Sparrow T."/>
            <person name="Spaulding J."/>
            <person name="Stalker J."/>
            <person name="Stange-Thomann N."/>
            <person name="Stavropoulos S."/>
            <person name="Stone C."/>
            <person name="Strader C."/>
            <person name="Tesfaye S."/>
            <person name="Thomson T."/>
            <person name="Thoulutsang Y."/>
            <person name="Thoulutsang D."/>
            <person name="Topham K."/>
            <person name="Topping I."/>
            <person name="Tsamla T."/>
            <person name="Vassiliev H."/>
            <person name="Vo A."/>
            <person name="Wangchuk T."/>
            <person name="Wangdi T."/>
            <person name="Weiand M."/>
            <person name="Wilkinson J."/>
            <person name="Wilson A."/>
            <person name="Yadav S."/>
            <person name="Young G."/>
            <person name="Yu Q."/>
            <person name="Zembek L."/>
            <person name="Zhong D."/>
            <person name="Zimmer A."/>
            <person name="Zwirko Z."/>
            <person name="Jaffe D.B."/>
            <person name="Alvarez P."/>
            <person name="Brockman W."/>
            <person name="Butler J."/>
            <person name="Chin C."/>
            <person name="Gnerre S."/>
            <person name="Grabherr M."/>
            <person name="Kleber M."/>
            <person name="Mauceli E."/>
            <person name="MacCallum I."/>
        </authorList>
    </citation>
    <scope>NUCLEOTIDE SEQUENCE [LARGE SCALE GENOMIC DNA]</scope>
    <source>
        <strain evidence="10">Tucson 15010-1051.87</strain>
    </source>
</reference>
<evidence type="ECO:0000256" key="6">
    <source>
        <dbReference type="ARBA" id="ARBA00023315"/>
    </source>
</evidence>
<dbReference type="FunCoup" id="B4M4P3">
    <property type="interactions" value="10"/>
</dbReference>
<feature type="transmembrane region" description="Helical" evidence="7">
    <location>
        <begin position="75"/>
        <end position="95"/>
    </location>
</feature>
<dbReference type="AlphaFoldDB" id="B4M4P3"/>
<dbReference type="GO" id="GO:0016020">
    <property type="term" value="C:membrane"/>
    <property type="evidence" value="ECO:0007669"/>
    <property type="project" value="UniProtKB-SubCell"/>
</dbReference>
<name>B4M4P3_DROVI</name>
<dbReference type="OrthoDB" id="302728at2759"/>
<evidence type="ECO:0000256" key="5">
    <source>
        <dbReference type="ARBA" id="ARBA00023136"/>
    </source>
</evidence>
<dbReference type="InterPro" id="IPR039859">
    <property type="entry name" value="PFA4/ZDH16/20/ERF2-like"/>
</dbReference>
<keyword evidence="5 7" id="KW-0472">Membrane</keyword>
<dbReference type="EMBL" id="CH940652">
    <property type="protein sequence ID" value="EDW59604.1"/>
    <property type="molecule type" value="Genomic_DNA"/>
</dbReference>
<evidence type="ECO:0000313" key="10">
    <source>
        <dbReference type="Proteomes" id="UP000008792"/>
    </source>
</evidence>
<protein>
    <recommendedName>
        <fullName evidence="7">Palmitoyltransferase</fullName>
        <ecNumber evidence="7">2.3.1.225</ecNumber>
    </recommendedName>
</protein>
<dbReference type="STRING" id="7244.B4M4P3"/>
<dbReference type="KEGG" id="dvi:6632991"/>
<evidence type="ECO:0000259" key="8">
    <source>
        <dbReference type="Pfam" id="PF01529"/>
    </source>
</evidence>
<dbReference type="InParanoid" id="B4M4P3"/>
<gene>
    <name evidence="9" type="primary">Dvir\GJ10196</name>
    <name evidence="9" type="ORF">Dvir_GJ10196</name>
</gene>
<evidence type="ECO:0000256" key="3">
    <source>
        <dbReference type="ARBA" id="ARBA00022692"/>
    </source>
</evidence>